<keyword evidence="2" id="KW-1185">Reference proteome</keyword>
<feature type="non-terminal residue" evidence="1">
    <location>
        <position position="1"/>
    </location>
</feature>
<proteinExistence type="predicted"/>
<dbReference type="EMBL" id="QXJM01000036">
    <property type="protein sequence ID" value="RIE03529.1"/>
    <property type="molecule type" value="Genomic_DNA"/>
</dbReference>
<accession>A0A398CQI8</accession>
<evidence type="ECO:0000313" key="2">
    <source>
        <dbReference type="Proteomes" id="UP000266340"/>
    </source>
</evidence>
<dbReference type="RefSeq" id="WP_158594065.1">
    <property type="nucleotide sequence ID" value="NZ_QXJM01000036.1"/>
</dbReference>
<name>A0A398CQI8_9BACL</name>
<organism evidence="1 2">
    <name type="scientific">Cohnella faecalis</name>
    <dbReference type="NCBI Taxonomy" id="2315694"/>
    <lineage>
        <taxon>Bacteria</taxon>
        <taxon>Bacillati</taxon>
        <taxon>Bacillota</taxon>
        <taxon>Bacilli</taxon>
        <taxon>Bacillales</taxon>
        <taxon>Paenibacillaceae</taxon>
        <taxon>Cohnella</taxon>
    </lineage>
</organism>
<gene>
    <name evidence="1" type="ORF">D3H35_10790</name>
</gene>
<comment type="caution">
    <text evidence="1">The sequence shown here is derived from an EMBL/GenBank/DDBJ whole genome shotgun (WGS) entry which is preliminary data.</text>
</comment>
<dbReference type="Proteomes" id="UP000266340">
    <property type="component" value="Unassembled WGS sequence"/>
</dbReference>
<sequence length="80" mass="9264">PLNELSERLEEAGWTFCSYSVHQLNAFLKSQYEAGKLAREVVLTTEREDPITEMKYTVRYDIHLHRPFLASSPGVPALRR</sequence>
<protein>
    <submittedName>
        <fullName evidence="1">Uncharacterized protein</fullName>
    </submittedName>
</protein>
<evidence type="ECO:0000313" key="1">
    <source>
        <dbReference type="EMBL" id="RIE03529.1"/>
    </source>
</evidence>
<dbReference type="AlphaFoldDB" id="A0A398CQI8"/>
<reference evidence="1 2" key="1">
    <citation type="submission" date="2018-09" db="EMBL/GenBank/DDBJ databases">
        <title>Cohnella cavernae sp. nov., isolated from a karst cave.</title>
        <authorList>
            <person name="Zhu H."/>
        </authorList>
    </citation>
    <scope>NUCLEOTIDE SEQUENCE [LARGE SCALE GENOMIC DNA]</scope>
    <source>
        <strain evidence="1 2">K2E09-144</strain>
    </source>
</reference>